<dbReference type="InterPro" id="IPR026590">
    <property type="entry name" value="Ssirtuin_cat_dom"/>
</dbReference>
<keyword evidence="1" id="KW-0520">NAD</keyword>
<feature type="domain" description="Deacetylase sirtuin-type" evidence="3">
    <location>
        <begin position="36"/>
        <end position="333"/>
    </location>
</feature>
<evidence type="ECO:0000256" key="2">
    <source>
        <dbReference type="PROSITE-ProRule" id="PRU00236"/>
    </source>
</evidence>
<dbReference type="PROSITE" id="PS50305">
    <property type="entry name" value="SIRTUIN"/>
    <property type="match status" value="1"/>
</dbReference>
<dbReference type="RefSeq" id="WP_151622769.1">
    <property type="nucleotide sequence ID" value="NZ_CP043028.1"/>
</dbReference>
<gene>
    <name evidence="4" type="ORF">FXF36_05075</name>
</gene>
<dbReference type="AlphaFoldDB" id="A0A5P6VSU7"/>
<evidence type="ECO:0000259" key="3">
    <source>
        <dbReference type="PROSITE" id="PS50305"/>
    </source>
</evidence>
<dbReference type="Gene3D" id="3.40.50.1220">
    <property type="entry name" value="TPP-binding domain"/>
    <property type="match status" value="1"/>
</dbReference>
<organism evidence="4 5">
    <name type="scientific">Pseudobutyrivibrio xylanivorans</name>
    <dbReference type="NCBI Taxonomy" id="185007"/>
    <lineage>
        <taxon>Bacteria</taxon>
        <taxon>Bacillati</taxon>
        <taxon>Bacillota</taxon>
        <taxon>Clostridia</taxon>
        <taxon>Lachnospirales</taxon>
        <taxon>Lachnospiraceae</taxon>
        <taxon>Pseudobutyrivibrio</taxon>
    </lineage>
</organism>
<evidence type="ECO:0000313" key="4">
    <source>
        <dbReference type="EMBL" id="QFJ54274.1"/>
    </source>
</evidence>
<evidence type="ECO:0000256" key="1">
    <source>
        <dbReference type="ARBA" id="ARBA00023027"/>
    </source>
</evidence>
<sequence>MIKAKIRLFQPNGYQETIEKSLSAIHSFNSGMNLGKDDDIEQLDRLKEEIKTADAIVIGAGAGLSTSAGFTYSGDRFKKWFSDFEEKYGFQDMYSGGFYPYKTKEEFWAYWSRYIYINRYLDAPKDTYTKLYNLVKNKDYFVITTNVDHCFQKAGFDKKRLFYTQGDYGLFQSLNPAIRENFDNEDWVMNAMKSQGYVKDGNGIFAIPSGGVVRMEIDSSLIPKCPIDGSDVTMNLRSDDTFLEDGGWHRASAAYSDFLRRHENLHVLFLELGVGSNTPVIIKYPFWQMTMENEKATYACLNYKEAYCPKELEDRSVCINSDIDELLDNHRWRDYRKL</sequence>
<dbReference type="Proteomes" id="UP000327030">
    <property type="component" value="Chromosome 1"/>
</dbReference>
<dbReference type="KEGG" id="pxv:FXF36_05075"/>
<dbReference type="InterPro" id="IPR029035">
    <property type="entry name" value="DHS-like_NAD/FAD-binding_dom"/>
</dbReference>
<dbReference type="EMBL" id="CP043028">
    <property type="protein sequence ID" value="QFJ54274.1"/>
    <property type="molecule type" value="Genomic_DNA"/>
</dbReference>
<evidence type="ECO:0000313" key="5">
    <source>
        <dbReference type="Proteomes" id="UP000327030"/>
    </source>
</evidence>
<dbReference type="OrthoDB" id="394960at2"/>
<dbReference type="SUPFAM" id="SSF52467">
    <property type="entry name" value="DHS-like NAD/FAD-binding domain"/>
    <property type="match status" value="1"/>
</dbReference>
<reference evidence="5" key="1">
    <citation type="submission" date="2019-08" db="EMBL/GenBank/DDBJ databases">
        <title>Complete Genome Sequence of the Polysaccharide-Degrading Rumen Bacterium Pseudobutyrivibrio xylanivorans MA3014.</title>
        <authorList>
            <person name="Palevich N."/>
            <person name="Maclean P.H."/>
            <person name="Kelly W.J."/>
            <person name="Leahy S.C."/>
            <person name="Rakonjac J."/>
            <person name="Attwood G.T."/>
        </authorList>
    </citation>
    <scope>NUCLEOTIDE SEQUENCE [LARGE SCALE GENOMIC DNA]</scope>
    <source>
        <strain evidence="5">MA3014</strain>
    </source>
</reference>
<accession>A0A5P6VSU7</accession>
<proteinExistence type="predicted"/>
<comment type="caution">
    <text evidence="2">Lacks conserved residue(s) required for the propagation of feature annotation.</text>
</comment>
<name>A0A5P6VSU7_PSEXY</name>
<protein>
    <recommendedName>
        <fullName evidence="3">Deacetylase sirtuin-type domain-containing protein</fullName>
    </recommendedName>
</protein>